<gene>
    <name evidence="1" type="ORF">ANIA_11390</name>
</gene>
<dbReference type="Proteomes" id="UP000000560">
    <property type="component" value="Chromosome VI"/>
</dbReference>
<protein>
    <submittedName>
        <fullName evidence="1">Uncharacterized protein</fullName>
    </submittedName>
</protein>
<proteinExistence type="predicted"/>
<evidence type="ECO:0000313" key="1">
    <source>
        <dbReference type="EMBL" id="CBF82873.1"/>
    </source>
</evidence>
<reference evidence="2" key="1">
    <citation type="journal article" date="2005" name="Nature">
        <title>Sequencing of Aspergillus nidulans and comparative analysis with A. fumigatus and A. oryzae.</title>
        <authorList>
            <person name="Galagan J.E."/>
            <person name="Calvo S.E."/>
            <person name="Cuomo C."/>
            <person name="Ma L.J."/>
            <person name="Wortman J.R."/>
            <person name="Batzoglou S."/>
            <person name="Lee S.I."/>
            <person name="Basturkmen M."/>
            <person name="Spevak C.C."/>
            <person name="Clutterbuck J."/>
            <person name="Kapitonov V."/>
            <person name="Jurka J."/>
            <person name="Scazzocchio C."/>
            <person name="Farman M."/>
            <person name="Butler J."/>
            <person name="Purcell S."/>
            <person name="Harris S."/>
            <person name="Braus G.H."/>
            <person name="Draht O."/>
            <person name="Busch S."/>
            <person name="D'Enfert C."/>
            <person name="Bouchier C."/>
            <person name="Goldman G.H."/>
            <person name="Bell-Pedersen D."/>
            <person name="Griffiths-Jones S."/>
            <person name="Doonan J.H."/>
            <person name="Yu J."/>
            <person name="Vienken K."/>
            <person name="Pain A."/>
            <person name="Freitag M."/>
            <person name="Selker E.U."/>
            <person name="Archer D.B."/>
            <person name="Penalva M.A."/>
            <person name="Oakley B.R."/>
            <person name="Momany M."/>
            <person name="Tanaka T."/>
            <person name="Kumagai T."/>
            <person name="Asai K."/>
            <person name="Machida M."/>
            <person name="Nierman W.C."/>
            <person name="Denning D.W."/>
            <person name="Caddick M."/>
            <person name="Hynes M."/>
            <person name="Paoletti M."/>
            <person name="Fischer R."/>
            <person name="Miller B."/>
            <person name="Dyer P."/>
            <person name="Sachs M.S."/>
            <person name="Osmani S.A."/>
            <person name="Birren B.W."/>
        </authorList>
    </citation>
    <scope>NUCLEOTIDE SEQUENCE [LARGE SCALE GENOMIC DNA]</scope>
    <source>
        <strain evidence="2">FGSC A4 / ATCC 38163 / CBS 112.46 / NRRL 194 / M139</strain>
    </source>
</reference>
<name>C8VHS0_EMENI</name>
<dbReference type="KEGG" id="ani:ANIA_11390"/>
<dbReference type="InParanoid" id="C8VHS0"/>
<accession>C8VHS0</accession>
<sequence>MASPREHRSYRWEYYISAIVVISDDSTSVADEVLQQAVDTGTAKVNGNVA</sequence>
<evidence type="ECO:0000313" key="2">
    <source>
        <dbReference type="Proteomes" id="UP000000560"/>
    </source>
</evidence>
<dbReference type="HOGENOM" id="CLU_3125015_0_0_1"/>
<organism evidence="1 2">
    <name type="scientific">Emericella nidulans (strain FGSC A4 / ATCC 38163 / CBS 112.46 / NRRL 194 / M139)</name>
    <name type="common">Aspergillus nidulans</name>
    <dbReference type="NCBI Taxonomy" id="227321"/>
    <lineage>
        <taxon>Eukaryota</taxon>
        <taxon>Fungi</taxon>
        <taxon>Dikarya</taxon>
        <taxon>Ascomycota</taxon>
        <taxon>Pezizomycotina</taxon>
        <taxon>Eurotiomycetes</taxon>
        <taxon>Eurotiomycetidae</taxon>
        <taxon>Eurotiales</taxon>
        <taxon>Aspergillaceae</taxon>
        <taxon>Aspergillus</taxon>
        <taxon>Aspergillus subgen. Nidulantes</taxon>
    </lineage>
</organism>
<dbReference type="EMBL" id="BN001306">
    <property type="protein sequence ID" value="CBF82873.1"/>
    <property type="molecule type" value="Genomic_DNA"/>
</dbReference>
<dbReference type="GeneID" id="74896984"/>
<dbReference type="RefSeq" id="XP_050468398.1">
    <property type="nucleotide sequence ID" value="XM_050612480.1"/>
</dbReference>
<reference evidence="2" key="2">
    <citation type="journal article" date="2009" name="Fungal Genet. Biol.">
        <title>The 2008 update of the Aspergillus nidulans genome annotation: a community effort.</title>
        <authorList>
            <person name="Wortman J.R."/>
            <person name="Gilsenan J.M."/>
            <person name="Joardar V."/>
            <person name="Deegan J."/>
            <person name="Clutterbuck J."/>
            <person name="Andersen M.R."/>
            <person name="Archer D."/>
            <person name="Bencina M."/>
            <person name="Braus G."/>
            <person name="Coutinho P."/>
            <person name="von Dohren H."/>
            <person name="Doonan J."/>
            <person name="Driessen A.J."/>
            <person name="Durek P."/>
            <person name="Espeso E."/>
            <person name="Fekete E."/>
            <person name="Flipphi M."/>
            <person name="Estrada C.G."/>
            <person name="Geysens S."/>
            <person name="Goldman G."/>
            <person name="de Groot P.W."/>
            <person name="Hansen K."/>
            <person name="Harris S.D."/>
            <person name="Heinekamp T."/>
            <person name="Helmstaedt K."/>
            <person name="Henrissat B."/>
            <person name="Hofmann G."/>
            <person name="Homan T."/>
            <person name="Horio T."/>
            <person name="Horiuchi H."/>
            <person name="James S."/>
            <person name="Jones M."/>
            <person name="Karaffa L."/>
            <person name="Karanyi Z."/>
            <person name="Kato M."/>
            <person name="Keller N."/>
            <person name="Kelly D.E."/>
            <person name="Kiel J.A."/>
            <person name="Kim J.M."/>
            <person name="van der Klei I.J."/>
            <person name="Klis F.M."/>
            <person name="Kovalchuk A."/>
            <person name="Krasevec N."/>
            <person name="Kubicek C.P."/>
            <person name="Liu B."/>
            <person name="Maccabe A."/>
            <person name="Meyer V."/>
            <person name="Mirabito P."/>
            <person name="Miskei M."/>
            <person name="Mos M."/>
            <person name="Mullins J."/>
            <person name="Nelson D.R."/>
            <person name="Nielsen J."/>
            <person name="Oakley B.R."/>
            <person name="Osmani S.A."/>
            <person name="Pakula T."/>
            <person name="Paszewski A."/>
            <person name="Paulsen I."/>
            <person name="Pilsyk S."/>
            <person name="Pocsi I."/>
            <person name="Punt P.J."/>
            <person name="Ram A.F."/>
            <person name="Ren Q."/>
            <person name="Robellet X."/>
            <person name="Robson G."/>
            <person name="Seiboth B."/>
            <person name="van Solingen P."/>
            <person name="Specht T."/>
            <person name="Sun J."/>
            <person name="Taheri-Talesh N."/>
            <person name="Takeshita N."/>
            <person name="Ussery D."/>
            <person name="vanKuyk P.A."/>
            <person name="Visser H."/>
            <person name="van de Vondervoort P.J."/>
            <person name="de Vries R.P."/>
            <person name="Walton J."/>
            <person name="Xiang X."/>
            <person name="Xiong Y."/>
            <person name="Zeng A.P."/>
            <person name="Brandt B.W."/>
            <person name="Cornell M.J."/>
            <person name="van den Hondel C.A."/>
            <person name="Visser J."/>
            <person name="Oliver S.G."/>
            <person name="Turner G."/>
        </authorList>
    </citation>
    <scope>GENOME REANNOTATION</scope>
    <source>
        <strain evidence="2">FGSC A4 / ATCC 38163 / CBS 112.46 / NRRL 194 / M139</strain>
    </source>
</reference>
<dbReference type="AlphaFoldDB" id="C8VHS0"/>
<keyword evidence="2" id="KW-1185">Reference proteome</keyword>